<dbReference type="AlphaFoldDB" id="V9Z799"/>
<keyword evidence="1" id="KW-0614">Plasmid</keyword>
<dbReference type="RefSeq" id="WP_024127643.1">
    <property type="nucleotide sequence ID" value="NC_023286.1"/>
</dbReference>
<organism evidence="1">
    <name type="scientific">Streptomyces sp. F12</name>
    <dbReference type="NCBI Taxonomy" id="1436084"/>
    <lineage>
        <taxon>Bacteria</taxon>
        <taxon>Bacillati</taxon>
        <taxon>Actinomycetota</taxon>
        <taxon>Actinomycetes</taxon>
        <taxon>Kitasatosporales</taxon>
        <taxon>Streptomycetaceae</taxon>
        <taxon>Streptomyces</taxon>
    </lineage>
</organism>
<accession>V9Z799</accession>
<proteinExistence type="predicted"/>
<sequence length="200" mass="22095">MRMQPAKKLERPRVQVPRWISSAREQLAIRRETNTVARQIRKDFGLASVQSIDDLVEAVAARRGKPISVLDIDMPLSVSAFSLATPERDYIAVDQDASELTKVSSVAHELGHFIYDIPETVEVPLGPGRGSPLSMDLAVQLTPALNPSEVTAFFQRSHYDSPVERKVEAFATVALERKIALREPDAHGLTSLFTHRGTGV</sequence>
<gene>
    <name evidence="1" type="ORF">pFRL6_320</name>
</gene>
<name>V9Z799_9ACTN</name>
<evidence type="ECO:0000313" key="1">
    <source>
        <dbReference type="EMBL" id="AHE40407.1"/>
    </source>
</evidence>
<protein>
    <submittedName>
        <fullName evidence="1">Uncharacterized protein</fullName>
    </submittedName>
</protein>
<geneLocation type="plasmid" evidence="1">
    <name>pFRL6</name>
</geneLocation>
<dbReference type="EMBL" id="KF602051">
    <property type="protein sequence ID" value="AHE40407.1"/>
    <property type="molecule type" value="Genomic_DNA"/>
</dbReference>
<reference evidence="1" key="1">
    <citation type="submission" date="2013-09" db="EMBL/GenBank/DDBJ databases">
        <title>Complete nucleotide sequence of Streptomyces linear plasmid pFRL6.</title>
        <authorList>
            <person name="Chen Z."/>
            <person name="Fang P."/>
            <person name="Qin Z."/>
        </authorList>
    </citation>
    <scope>NUCLEOTIDE SEQUENCE</scope>
    <source>
        <plasmid evidence="1">pFRL6</plasmid>
    </source>
</reference>